<gene>
    <name evidence="2" type="ORF">Val02_92300</name>
</gene>
<keyword evidence="1" id="KW-0732">Signal</keyword>
<feature type="chain" id="PRO_5035152205" evidence="1">
    <location>
        <begin position="32"/>
        <end position="165"/>
    </location>
</feature>
<dbReference type="Proteomes" id="UP000619260">
    <property type="component" value="Unassembled WGS sequence"/>
</dbReference>
<dbReference type="RefSeq" id="WP_203905742.1">
    <property type="nucleotide sequence ID" value="NZ_BOPF01000076.1"/>
</dbReference>
<accession>A0A8J4DVZ7</accession>
<organism evidence="2 3">
    <name type="scientific">Virgisporangium aliadipatigenens</name>
    <dbReference type="NCBI Taxonomy" id="741659"/>
    <lineage>
        <taxon>Bacteria</taxon>
        <taxon>Bacillati</taxon>
        <taxon>Actinomycetota</taxon>
        <taxon>Actinomycetes</taxon>
        <taxon>Micromonosporales</taxon>
        <taxon>Micromonosporaceae</taxon>
        <taxon>Virgisporangium</taxon>
    </lineage>
</organism>
<evidence type="ECO:0000313" key="3">
    <source>
        <dbReference type="Proteomes" id="UP000619260"/>
    </source>
</evidence>
<keyword evidence="3" id="KW-1185">Reference proteome</keyword>
<sequence>MTSVKKYLGATLIALAASATGVLATPGAAHAAPAKYEVLNKSFYSGVSNPGGAVASCFNPNATCTLTVTLSKSTTITTSFGYTGEGIASQLGFQFNRTVSAAAACTSPKLRSNQQYVAYRLGRQARYKIRRTTYSRNRIVVKTSGWLYAWEPYTGAQIRCYVVNR</sequence>
<name>A0A8J4DVZ7_9ACTN</name>
<dbReference type="AlphaFoldDB" id="A0A8J4DVZ7"/>
<evidence type="ECO:0000256" key="1">
    <source>
        <dbReference type="SAM" id="SignalP"/>
    </source>
</evidence>
<dbReference type="EMBL" id="BOPF01000076">
    <property type="protein sequence ID" value="GIJ52344.1"/>
    <property type="molecule type" value="Genomic_DNA"/>
</dbReference>
<reference evidence="2" key="1">
    <citation type="submission" date="2021-01" db="EMBL/GenBank/DDBJ databases">
        <title>Whole genome shotgun sequence of Virgisporangium aliadipatigenens NBRC 105644.</title>
        <authorList>
            <person name="Komaki H."/>
            <person name="Tamura T."/>
        </authorList>
    </citation>
    <scope>NUCLEOTIDE SEQUENCE</scope>
    <source>
        <strain evidence="2">NBRC 105644</strain>
    </source>
</reference>
<protein>
    <submittedName>
        <fullName evidence="2">Uncharacterized protein</fullName>
    </submittedName>
</protein>
<comment type="caution">
    <text evidence="2">The sequence shown here is derived from an EMBL/GenBank/DDBJ whole genome shotgun (WGS) entry which is preliminary data.</text>
</comment>
<feature type="signal peptide" evidence="1">
    <location>
        <begin position="1"/>
        <end position="31"/>
    </location>
</feature>
<evidence type="ECO:0000313" key="2">
    <source>
        <dbReference type="EMBL" id="GIJ52344.1"/>
    </source>
</evidence>
<proteinExistence type="predicted"/>